<feature type="compositionally biased region" description="Basic and acidic residues" evidence="4">
    <location>
        <begin position="129"/>
        <end position="150"/>
    </location>
</feature>
<dbReference type="SUPFAM" id="SSF57959">
    <property type="entry name" value="Leucine zipper domain"/>
    <property type="match status" value="1"/>
</dbReference>
<dbReference type="InterPro" id="IPR046347">
    <property type="entry name" value="bZIP_sf"/>
</dbReference>
<comment type="caution">
    <text evidence="6">The sequence shown here is derived from an EMBL/GenBank/DDBJ whole genome shotgun (WGS) entry which is preliminary data.</text>
</comment>
<dbReference type="GO" id="GO:0003700">
    <property type="term" value="F:DNA-binding transcription factor activity"/>
    <property type="evidence" value="ECO:0007669"/>
    <property type="project" value="InterPro"/>
</dbReference>
<evidence type="ECO:0000256" key="2">
    <source>
        <dbReference type="ARBA" id="ARBA00023163"/>
    </source>
</evidence>
<dbReference type="FunFam" id="1.20.5.170:FF:000086">
    <property type="entry name" value="Transcription factor VIP1"/>
    <property type="match status" value="1"/>
</dbReference>
<keyword evidence="1" id="KW-0805">Transcription regulation</keyword>
<dbReference type="InterPro" id="IPR052483">
    <property type="entry name" value="bZIP_transcription_regulators"/>
</dbReference>
<sequence>MAKLPPKIPSILSQCNDDEHHNQWVDLSRDNLEISPPEHHTQQPWVDEFMEYSAAKRTSHRRSVSESSVAFIEAGTIPFLSPGPLFRVLESGDGVINKGDDFDKFDDEQFMCMFSNDVGGASSTSDHNSTNEDQKRRSNDVAGDGSEKADEGEVVIKAVAASVKNEAEEVESSCNVDKDGVLGQGSNGNAEVGNNGNVGECCGSDQQQMVDPKRFKRILANRQSAQRSRVRKLQYISELEHSVTSLQNEVSILSPRVAFLDHQRMLLSVDNSALKAKIAALAQDKIFKDAHQESLKREIERLRQVYYQQSIKKTEDVVTPSIAVQPHQTDTIASENEQFTS</sequence>
<feature type="region of interest" description="Disordered" evidence="4">
    <location>
        <begin position="116"/>
        <end position="150"/>
    </location>
</feature>
<evidence type="ECO:0000256" key="1">
    <source>
        <dbReference type="ARBA" id="ARBA00023015"/>
    </source>
</evidence>
<evidence type="ECO:0000313" key="6">
    <source>
        <dbReference type="EMBL" id="KAK9665824.1"/>
    </source>
</evidence>
<organism evidence="6 7">
    <name type="scientific">Saponaria officinalis</name>
    <name type="common">Common soapwort</name>
    <name type="synonym">Lychnis saponaria</name>
    <dbReference type="NCBI Taxonomy" id="3572"/>
    <lineage>
        <taxon>Eukaryota</taxon>
        <taxon>Viridiplantae</taxon>
        <taxon>Streptophyta</taxon>
        <taxon>Embryophyta</taxon>
        <taxon>Tracheophyta</taxon>
        <taxon>Spermatophyta</taxon>
        <taxon>Magnoliopsida</taxon>
        <taxon>eudicotyledons</taxon>
        <taxon>Gunneridae</taxon>
        <taxon>Pentapetalae</taxon>
        <taxon>Caryophyllales</taxon>
        <taxon>Caryophyllaceae</taxon>
        <taxon>Caryophylleae</taxon>
        <taxon>Saponaria</taxon>
    </lineage>
</organism>
<dbReference type="Proteomes" id="UP001443914">
    <property type="component" value="Unassembled WGS sequence"/>
</dbReference>
<proteinExistence type="predicted"/>
<reference evidence="6" key="1">
    <citation type="submission" date="2024-03" db="EMBL/GenBank/DDBJ databases">
        <title>WGS assembly of Saponaria officinalis var. Norfolk2.</title>
        <authorList>
            <person name="Jenkins J."/>
            <person name="Shu S."/>
            <person name="Grimwood J."/>
            <person name="Barry K."/>
            <person name="Goodstein D."/>
            <person name="Schmutz J."/>
            <person name="Leebens-Mack J."/>
            <person name="Osbourn A."/>
        </authorList>
    </citation>
    <scope>NUCLEOTIDE SEQUENCE [LARGE SCALE GENOMIC DNA]</scope>
    <source>
        <strain evidence="6">JIC</strain>
    </source>
</reference>
<dbReference type="Gene3D" id="1.20.5.170">
    <property type="match status" value="1"/>
</dbReference>
<gene>
    <name evidence="6" type="ORF">RND81_14G139000</name>
</gene>
<dbReference type="GO" id="GO:0003677">
    <property type="term" value="F:DNA binding"/>
    <property type="evidence" value="ECO:0007669"/>
    <property type="project" value="TreeGrafter"/>
</dbReference>
<dbReference type="Pfam" id="PF07716">
    <property type="entry name" value="bZIP_2"/>
    <property type="match status" value="1"/>
</dbReference>
<dbReference type="GO" id="GO:0005634">
    <property type="term" value="C:nucleus"/>
    <property type="evidence" value="ECO:0007669"/>
    <property type="project" value="UniProtKB-ARBA"/>
</dbReference>
<dbReference type="InterPro" id="IPR044759">
    <property type="entry name" value="bZIP_RF2"/>
</dbReference>
<dbReference type="PANTHER" id="PTHR46391:SF20">
    <property type="entry name" value="BASIC LEUCINE ZIPPER 61"/>
    <property type="match status" value="1"/>
</dbReference>
<dbReference type="EMBL" id="JBDFQZ010000014">
    <property type="protein sequence ID" value="KAK9665824.1"/>
    <property type="molecule type" value="Genomic_DNA"/>
</dbReference>
<dbReference type="PROSITE" id="PS00036">
    <property type="entry name" value="BZIP_BASIC"/>
    <property type="match status" value="1"/>
</dbReference>
<evidence type="ECO:0000256" key="4">
    <source>
        <dbReference type="SAM" id="MobiDB-lite"/>
    </source>
</evidence>
<keyword evidence="3" id="KW-0539">Nucleus</keyword>
<keyword evidence="7" id="KW-1185">Reference proteome</keyword>
<dbReference type="CDD" id="cd14703">
    <property type="entry name" value="bZIP_plant_RF2"/>
    <property type="match status" value="1"/>
</dbReference>
<evidence type="ECO:0000313" key="7">
    <source>
        <dbReference type="Proteomes" id="UP001443914"/>
    </source>
</evidence>
<feature type="domain" description="BZIP" evidence="5">
    <location>
        <begin position="211"/>
        <end position="263"/>
    </location>
</feature>
<accession>A0AAW1GQJ9</accession>
<dbReference type="GO" id="GO:0045893">
    <property type="term" value="P:positive regulation of DNA-templated transcription"/>
    <property type="evidence" value="ECO:0007669"/>
    <property type="project" value="TreeGrafter"/>
</dbReference>
<dbReference type="SMART" id="SM00338">
    <property type="entry name" value="BRLZ"/>
    <property type="match status" value="1"/>
</dbReference>
<protein>
    <recommendedName>
        <fullName evidence="5">BZIP domain-containing protein</fullName>
    </recommendedName>
</protein>
<evidence type="ECO:0000259" key="5">
    <source>
        <dbReference type="PROSITE" id="PS50217"/>
    </source>
</evidence>
<evidence type="ECO:0000256" key="3">
    <source>
        <dbReference type="ARBA" id="ARBA00023242"/>
    </source>
</evidence>
<name>A0AAW1GQJ9_SAPOF</name>
<dbReference type="PROSITE" id="PS50217">
    <property type="entry name" value="BZIP"/>
    <property type="match status" value="1"/>
</dbReference>
<dbReference type="PANTHER" id="PTHR46391">
    <property type="entry name" value="BASIC LEUCINE ZIPPER 34"/>
    <property type="match status" value="1"/>
</dbReference>
<dbReference type="InterPro" id="IPR004827">
    <property type="entry name" value="bZIP"/>
</dbReference>
<dbReference type="AlphaFoldDB" id="A0AAW1GQJ9"/>
<keyword evidence="2" id="KW-0804">Transcription</keyword>